<name>A0A4R7B0Z2_9NEIS</name>
<proteinExistence type="predicted"/>
<feature type="domain" description="Class II Histidinyl-tRNA synthetase (HisRS)-like catalytic core" evidence="1">
    <location>
        <begin position="18"/>
        <end position="150"/>
    </location>
</feature>
<accession>A0A4R7B0Z2</accession>
<gene>
    <name evidence="2" type="ORF">DFP86_1146</name>
</gene>
<keyword evidence="2" id="KW-0436">Ligase</keyword>
<dbReference type="SUPFAM" id="SSF55681">
    <property type="entry name" value="Class II aaRS and biotin synthetases"/>
    <property type="match status" value="1"/>
</dbReference>
<dbReference type="Gene3D" id="3.30.930.10">
    <property type="entry name" value="Bira Bifunctional Protein, Domain 2"/>
    <property type="match status" value="1"/>
</dbReference>
<dbReference type="AlphaFoldDB" id="A0A4R7B0Z2"/>
<keyword evidence="2" id="KW-0030">Aminoacyl-tRNA synthetase</keyword>
<dbReference type="InterPro" id="IPR004516">
    <property type="entry name" value="HisRS/HisZ"/>
</dbReference>
<dbReference type="Proteomes" id="UP000295611">
    <property type="component" value="Unassembled WGS sequence"/>
</dbReference>
<sequence>MAPIGPSHGTAMEADNLRHWVEAQIRAIMHRYGYQEIRLPALEGAAFADERDVAAVDRLRPDGLPSCVRAVLAAHAPARRGIERLWFLGPVLWHGPQGPRQTVQFGVVAFNAPGAAIEAELVLLISELWQALGVAPSLELRVGNLGSWQEQHRSAARFGLQTRRHFAEFTHLLDSLALPWRPDPHCAAGRGYFNHTVFDWRWRPTPDEPGLCNGGRCDDLASRLSARALPAAGLAIDIERLMACLGHYHRPATQAPPRVTLRAERREQATDLVLLGRTLRARLPGYHIHTLLSGMALDEVPDPADWRLILRRDGLLTVWSRRRGVLGELARDALIALLNNPGADGREE</sequence>
<dbReference type="PANTHER" id="PTHR43707">
    <property type="entry name" value="HISTIDYL-TRNA SYNTHETASE"/>
    <property type="match status" value="1"/>
</dbReference>
<dbReference type="InterPro" id="IPR041715">
    <property type="entry name" value="HisRS-like_core"/>
</dbReference>
<organism evidence="2 3">
    <name type="scientific">Paludibacterium purpuratum</name>
    <dbReference type="NCBI Taxonomy" id="1144873"/>
    <lineage>
        <taxon>Bacteria</taxon>
        <taxon>Pseudomonadati</taxon>
        <taxon>Pseudomonadota</taxon>
        <taxon>Betaproteobacteria</taxon>
        <taxon>Neisseriales</taxon>
        <taxon>Chromobacteriaceae</taxon>
        <taxon>Paludibacterium</taxon>
    </lineage>
</organism>
<dbReference type="RefSeq" id="WP_133682951.1">
    <property type="nucleotide sequence ID" value="NZ_SNZP01000014.1"/>
</dbReference>
<dbReference type="EMBL" id="SNZP01000014">
    <property type="protein sequence ID" value="TDR73245.1"/>
    <property type="molecule type" value="Genomic_DNA"/>
</dbReference>
<dbReference type="GO" id="GO:0004821">
    <property type="term" value="F:histidine-tRNA ligase activity"/>
    <property type="evidence" value="ECO:0007669"/>
    <property type="project" value="TreeGrafter"/>
</dbReference>
<dbReference type="OrthoDB" id="9800814at2"/>
<dbReference type="PANTHER" id="PTHR43707:SF1">
    <property type="entry name" value="HISTIDINE--TRNA LIGASE, MITOCHONDRIAL-RELATED"/>
    <property type="match status" value="1"/>
</dbReference>
<reference evidence="2 3" key="1">
    <citation type="submission" date="2019-03" db="EMBL/GenBank/DDBJ databases">
        <title>Genomic Encyclopedia of Type Strains, Phase III (KMG-III): the genomes of soil and plant-associated and newly described type strains.</title>
        <authorList>
            <person name="Whitman W."/>
        </authorList>
    </citation>
    <scope>NUCLEOTIDE SEQUENCE [LARGE SCALE GENOMIC DNA]</scope>
    <source>
        <strain evidence="2 3">CECT 8976</strain>
    </source>
</reference>
<keyword evidence="3" id="KW-1185">Reference proteome</keyword>
<evidence type="ECO:0000313" key="2">
    <source>
        <dbReference type="EMBL" id="TDR73245.1"/>
    </source>
</evidence>
<evidence type="ECO:0000313" key="3">
    <source>
        <dbReference type="Proteomes" id="UP000295611"/>
    </source>
</evidence>
<dbReference type="InterPro" id="IPR045864">
    <property type="entry name" value="aa-tRNA-synth_II/BPL/LPL"/>
</dbReference>
<dbReference type="Pfam" id="PF13393">
    <property type="entry name" value="tRNA-synt_His"/>
    <property type="match status" value="1"/>
</dbReference>
<evidence type="ECO:0000259" key="1">
    <source>
        <dbReference type="Pfam" id="PF13393"/>
    </source>
</evidence>
<protein>
    <submittedName>
        <fullName evidence="2">Histidyl-tRNA synthetase</fullName>
    </submittedName>
</protein>
<comment type="caution">
    <text evidence="2">The sequence shown here is derived from an EMBL/GenBank/DDBJ whole genome shotgun (WGS) entry which is preliminary data.</text>
</comment>
<dbReference type="GO" id="GO:0006427">
    <property type="term" value="P:histidyl-tRNA aminoacylation"/>
    <property type="evidence" value="ECO:0007669"/>
    <property type="project" value="TreeGrafter"/>
</dbReference>
<dbReference type="GO" id="GO:0005737">
    <property type="term" value="C:cytoplasm"/>
    <property type="evidence" value="ECO:0007669"/>
    <property type="project" value="InterPro"/>
</dbReference>